<dbReference type="eggNOG" id="ENOG502TCJN">
    <property type="taxonomic scope" value="Eukaryota"/>
</dbReference>
<keyword evidence="3" id="KW-1185">Reference proteome</keyword>
<dbReference type="InterPro" id="IPR038765">
    <property type="entry name" value="Papain-like_cys_pep_sf"/>
</dbReference>
<comment type="caution">
    <text evidence="2">The sequence shown here is derived from an EMBL/GenBank/DDBJ whole genome shotgun (WGS) entry which is preliminary data.</text>
</comment>
<dbReference type="KEGG" id="dpl:KGM_209253"/>
<name>A0A212FL70_DANPL</name>
<dbReference type="Gene3D" id="1.10.287.2250">
    <property type="match status" value="1"/>
</dbReference>
<evidence type="ECO:0000313" key="2">
    <source>
        <dbReference type="EMBL" id="OWR54493.1"/>
    </source>
</evidence>
<dbReference type="InParanoid" id="A0A212FL70"/>
<dbReference type="AlphaFoldDB" id="A0A212FL70"/>
<proteinExistence type="predicted"/>
<organism evidence="2 3">
    <name type="scientific">Danaus plexippus plexippus</name>
    <dbReference type="NCBI Taxonomy" id="278856"/>
    <lineage>
        <taxon>Eukaryota</taxon>
        <taxon>Metazoa</taxon>
        <taxon>Ecdysozoa</taxon>
        <taxon>Arthropoda</taxon>
        <taxon>Hexapoda</taxon>
        <taxon>Insecta</taxon>
        <taxon>Pterygota</taxon>
        <taxon>Neoptera</taxon>
        <taxon>Endopterygota</taxon>
        <taxon>Lepidoptera</taxon>
        <taxon>Glossata</taxon>
        <taxon>Ditrysia</taxon>
        <taxon>Papilionoidea</taxon>
        <taxon>Nymphalidae</taxon>
        <taxon>Danainae</taxon>
        <taxon>Danaini</taxon>
        <taxon>Danaina</taxon>
        <taxon>Danaus</taxon>
        <taxon>Danaus</taxon>
    </lineage>
</organism>
<feature type="domain" description="Cathepsin propeptide inhibitor" evidence="1">
    <location>
        <begin position="6"/>
        <end position="56"/>
    </location>
</feature>
<sequence>MLNGNRDYDRHYKNEADRQVHYEAFVKSLKEINRANAEQPGTLFDINLFADYTEEENEHHLGFVEDKQRKKVDLYDFLHNLQN</sequence>
<dbReference type="Pfam" id="PF08246">
    <property type="entry name" value="Inhibitor_I29"/>
    <property type="match status" value="1"/>
</dbReference>
<evidence type="ECO:0000259" key="1">
    <source>
        <dbReference type="Pfam" id="PF08246"/>
    </source>
</evidence>
<dbReference type="Proteomes" id="UP000007151">
    <property type="component" value="Unassembled WGS sequence"/>
</dbReference>
<accession>A0A212FL70</accession>
<dbReference type="InterPro" id="IPR013201">
    <property type="entry name" value="Prot_inhib_I29"/>
</dbReference>
<dbReference type="EMBL" id="AGBW02007833">
    <property type="protein sequence ID" value="OWR54493.1"/>
    <property type="molecule type" value="Genomic_DNA"/>
</dbReference>
<evidence type="ECO:0000313" key="3">
    <source>
        <dbReference type="Proteomes" id="UP000007151"/>
    </source>
</evidence>
<gene>
    <name evidence="2" type="ORF">KGM_209253</name>
</gene>
<dbReference type="SUPFAM" id="SSF54001">
    <property type="entry name" value="Cysteine proteinases"/>
    <property type="match status" value="1"/>
</dbReference>
<reference evidence="2 3" key="1">
    <citation type="journal article" date="2011" name="Cell">
        <title>The monarch butterfly genome yields insights into long-distance migration.</title>
        <authorList>
            <person name="Zhan S."/>
            <person name="Merlin C."/>
            <person name="Boore J.L."/>
            <person name="Reppert S.M."/>
        </authorList>
    </citation>
    <scope>NUCLEOTIDE SEQUENCE [LARGE SCALE GENOMIC DNA]</scope>
    <source>
        <strain evidence="2">F-2</strain>
    </source>
</reference>
<protein>
    <submittedName>
        <fullName evidence="2">Seminal fluid protein HACP057</fullName>
    </submittedName>
</protein>